<dbReference type="GO" id="GO:0005737">
    <property type="term" value="C:cytoplasm"/>
    <property type="evidence" value="ECO:0007669"/>
    <property type="project" value="TreeGrafter"/>
</dbReference>
<dbReference type="Gene3D" id="3.60.20.30">
    <property type="entry name" value="(Glycosyl)asparaginase"/>
    <property type="match status" value="1"/>
</dbReference>
<keyword evidence="11" id="KW-1185">Reference proteome</keyword>
<keyword evidence="4" id="KW-0068">Autocatalytic cleavage</keyword>
<sequence>MPSRIRSTRLLLILSPVLATSLAPSPPASPRPPPSSPLVPIVVHTWSGPFTVAAAAAAAVLGRPQASVLDAIEAGGSACEQHQCEGTVGYGGSPDEDCETTLDALVMDGETLDVGAVGALRRVKHAVSVARRVLEHTEHSLLVGELATRFALEHGFPAETLSTAASNASCRDWTHARCQPNARRGPDSAAVTPDPRQSCGPYHYDDYRHHHHRHHHQPLPLTQPPTTHDTIALIALNASGHMAAGTSTNGQAHKIPGRVGDAPLPGSGAYVDNLVGGCGATGDGDILMRFLPCYHAVENMRRGMHPRRAAEDALRRVLARYPRVRAGLVLLNNRGEHAGAATNWAFSYSFRRADMLETGVVRVEPMPGEEWPELR</sequence>
<proteinExistence type="inferred from homology"/>
<evidence type="ECO:0000256" key="7">
    <source>
        <dbReference type="PIRSR" id="PIRSR600246-3"/>
    </source>
</evidence>
<protein>
    <recommendedName>
        <fullName evidence="12">Asparaginase</fullName>
    </recommendedName>
</protein>
<evidence type="ECO:0000256" key="9">
    <source>
        <dbReference type="SAM" id="SignalP"/>
    </source>
</evidence>
<dbReference type="PANTHER" id="PTHR10188:SF6">
    <property type="entry name" value="N(4)-(BETA-N-ACETYLGLUCOSAMINYL)-L-ASPARAGINASE"/>
    <property type="match status" value="1"/>
</dbReference>
<feature type="binding site" evidence="6">
    <location>
        <begin position="258"/>
        <end position="261"/>
    </location>
    <ligand>
        <name>substrate</name>
    </ligand>
</feature>
<dbReference type="CDD" id="cd04513">
    <property type="entry name" value="Glycosylasparaginase"/>
    <property type="match status" value="1"/>
</dbReference>
<feature type="region of interest" description="Disordered" evidence="8">
    <location>
        <begin position="178"/>
        <end position="201"/>
    </location>
</feature>
<dbReference type="SUPFAM" id="SSF56235">
    <property type="entry name" value="N-terminal nucleophile aminohydrolases (Ntn hydrolases)"/>
    <property type="match status" value="1"/>
</dbReference>
<gene>
    <name evidence="10" type="ORF">E4U43_000976</name>
</gene>
<accession>A0A9P7N9R9</accession>
<reference evidence="10" key="1">
    <citation type="journal article" date="2020" name="bioRxiv">
        <title>Whole genome comparisons of ergot fungi reveals the divergence and evolution of species within the genus Claviceps are the result of varying mechanisms driving genome evolution and host range expansion.</title>
        <authorList>
            <person name="Wyka S.A."/>
            <person name="Mondo S.J."/>
            <person name="Liu M."/>
            <person name="Dettman J."/>
            <person name="Nalam V."/>
            <person name="Broders K.D."/>
        </authorList>
    </citation>
    <scope>NUCLEOTIDE SEQUENCE</scope>
    <source>
        <strain evidence="10">CCC 602</strain>
    </source>
</reference>
<evidence type="ECO:0008006" key="12">
    <source>
        <dbReference type="Google" id="ProtNLM"/>
    </source>
</evidence>
<evidence type="ECO:0000256" key="4">
    <source>
        <dbReference type="ARBA" id="ARBA00022813"/>
    </source>
</evidence>
<evidence type="ECO:0000313" key="10">
    <source>
        <dbReference type="EMBL" id="KAG6003078.1"/>
    </source>
</evidence>
<evidence type="ECO:0000256" key="2">
    <source>
        <dbReference type="ARBA" id="ARBA00022670"/>
    </source>
</evidence>
<dbReference type="EMBL" id="SRPW01001302">
    <property type="protein sequence ID" value="KAG6003078.1"/>
    <property type="molecule type" value="Genomic_DNA"/>
</dbReference>
<feature type="site" description="Cleavage; by autolysis" evidence="7">
    <location>
        <begin position="229"/>
        <end position="230"/>
    </location>
</feature>
<evidence type="ECO:0000256" key="1">
    <source>
        <dbReference type="ARBA" id="ARBA00010872"/>
    </source>
</evidence>
<dbReference type="GO" id="GO:0008233">
    <property type="term" value="F:peptidase activity"/>
    <property type="evidence" value="ECO:0007669"/>
    <property type="project" value="UniProtKB-KW"/>
</dbReference>
<evidence type="ECO:0000313" key="11">
    <source>
        <dbReference type="Proteomes" id="UP000748025"/>
    </source>
</evidence>
<comment type="similarity">
    <text evidence="1">Belongs to the Ntn-hydrolase family.</text>
</comment>
<organism evidence="10 11">
    <name type="scientific">Claviceps pusilla</name>
    <dbReference type="NCBI Taxonomy" id="123648"/>
    <lineage>
        <taxon>Eukaryota</taxon>
        <taxon>Fungi</taxon>
        <taxon>Dikarya</taxon>
        <taxon>Ascomycota</taxon>
        <taxon>Pezizomycotina</taxon>
        <taxon>Sordariomycetes</taxon>
        <taxon>Hypocreomycetidae</taxon>
        <taxon>Hypocreales</taxon>
        <taxon>Clavicipitaceae</taxon>
        <taxon>Claviceps</taxon>
    </lineage>
</organism>
<dbReference type="PANTHER" id="PTHR10188">
    <property type="entry name" value="L-ASPARAGINASE"/>
    <property type="match status" value="1"/>
</dbReference>
<dbReference type="Pfam" id="PF01112">
    <property type="entry name" value="Asparaginase_2"/>
    <property type="match status" value="1"/>
</dbReference>
<evidence type="ECO:0000256" key="6">
    <source>
        <dbReference type="PIRSR" id="PIRSR600246-2"/>
    </source>
</evidence>
<feature type="binding site" evidence="6">
    <location>
        <begin position="281"/>
        <end position="284"/>
    </location>
    <ligand>
        <name>substrate</name>
    </ligand>
</feature>
<dbReference type="OrthoDB" id="2262349at2759"/>
<dbReference type="Proteomes" id="UP000748025">
    <property type="component" value="Unassembled WGS sequence"/>
</dbReference>
<keyword evidence="9" id="KW-0732">Signal</keyword>
<dbReference type="GO" id="GO:0006508">
    <property type="term" value="P:proteolysis"/>
    <property type="evidence" value="ECO:0007669"/>
    <property type="project" value="UniProtKB-KW"/>
</dbReference>
<keyword evidence="2" id="KW-0645">Protease</keyword>
<evidence type="ECO:0000256" key="8">
    <source>
        <dbReference type="SAM" id="MobiDB-lite"/>
    </source>
</evidence>
<name>A0A9P7N9R9_9HYPO</name>
<keyword evidence="3" id="KW-0378">Hydrolase</keyword>
<dbReference type="AlphaFoldDB" id="A0A9P7N9R9"/>
<dbReference type="GO" id="GO:0003948">
    <property type="term" value="F:N4-(beta-N-acetylglucosaminyl)-L-asparaginase activity"/>
    <property type="evidence" value="ECO:0007669"/>
    <property type="project" value="TreeGrafter"/>
</dbReference>
<comment type="caution">
    <text evidence="10">The sequence shown here is derived from an EMBL/GenBank/DDBJ whole genome shotgun (WGS) entry which is preliminary data.</text>
</comment>
<feature type="signal peptide" evidence="9">
    <location>
        <begin position="1"/>
        <end position="19"/>
    </location>
</feature>
<evidence type="ECO:0000256" key="5">
    <source>
        <dbReference type="PIRSR" id="PIRSR600246-1"/>
    </source>
</evidence>
<feature type="chain" id="PRO_5040414408" description="Asparaginase" evidence="9">
    <location>
        <begin position="20"/>
        <end position="375"/>
    </location>
</feature>
<evidence type="ECO:0000256" key="3">
    <source>
        <dbReference type="ARBA" id="ARBA00022801"/>
    </source>
</evidence>
<dbReference type="InterPro" id="IPR000246">
    <property type="entry name" value="Peptidase_T2"/>
</dbReference>
<dbReference type="InterPro" id="IPR029055">
    <property type="entry name" value="Ntn_hydrolases_N"/>
</dbReference>
<feature type="active site" description="Nucleophile" evidence="5">
    <location>
        <position position="230"/>
    </location>
</feature>
<dbReference type="FunFam" id="3.60.20.30:FF:000003">
    <property type="entry name" value="N(4)-(Beta-N-acetylglucosaminyl)-L-asparaginase isoform X1"/>
    <property type="match status" value="1"/>
</dbReference>